<dbReference type="GO" id="GO:0003676">
    <property type="term" value="F:nucleic acid binding"/>
    <property type="evidence" value="ECO:0007669"/>
    <property type="project" value="InterPro"/>
</dbReference>
<protein>
    <recommendedName>
        <fullName evidence="1">YprB ribonuclease H-like domain-containing protein</fullName>
    </recommendedName>
</protein>
<dbReference type="Proteomes" id="UP000554054">
    <property type="component" value="Unassembled WGS sequence"/>
</dbReference>
<dbReference type="InterPro" id="IPR038720">
    <property type="entry name" value="YprB_RNase_H-like_dom"/>
</dbReference>
<proteinExistence type="predicted"/>
<gene>
    <name evidence="2" type="ORF">BJY20_001176</name>
</gene>
<dbReference type="SUPFAM" id="SSF53098">
    <property type="entry name" value="Ribonuclease H-like"/>
    <property type="match status" value="1"/>
</dbReference>
<dbReference type="AlphaFoldDB" id="A0A852VU32"/>
<dbReference type="NCBIfam" id="TIGR03491">
    <property type="entry name" value="TM0106 family RecB-like putative nuclease"/>
    <property type="match status" value="1"/>
</dbReference>
<feature type="domain" description="YprB ribonuclease H-like" evidence="1">
    <location>
        <begin position="309"/>
        <end position="500"/>
    </location>
</feature>
<keyword evidence="3" id="KW-1185">Reference proteome</keyword>
<accession>A0A852VU32</accession>
<evidence type="ECO:0000313" key="2">
    <source>
        <dbReference type="EMBL" id="NYF97784.1"/>
    </source>
</evidence>
<reference evidence="2 3" key="1">
    <citation type="submission" date="2020-07" db="EMBL/GenBank/DDBJ databases">
        <title>Sequencing the genomes of 1000 actinobacteria strains.</title>
        <authorList>
            <person name="Klenk H.-P."/>
        </authorList>
    </citation>
    <scope>NUCLEOTIDE SEQUENCE [LARGE SCALE GENOMIC DNA]</scope>
    <source>
        <strain evidence="2 3">DSM 26154</strain>
    </source>
</reference>
<dbReference type="Pfam" id="PF13482">
    <property type="entry name" value="RNase_H_2"/>
    <property type="match status" value="1"/>
</dbReference>
<dbReference type="Gene3D" id="3.40.1350.10">
    <property type="match status" value="1"/>
</dbReference>
<dbReference type="InterPro" id="IPR012337">
    <property type="entry name" value="RNaseH-like_sf"/>
</dbReference>
<comment type="caution">
    <text evidence="2">The sequence shown here is derived from an EMBL/GenBank/DDBJ whole genome shotgun (WGS) entry which is preliminary data.</text>
</comment>
<sequence length="505" mass="56154">MHYPLLDGVPGPPTITAGDLRAGRRCEFDLLVEADVRLGRREAVPSTPDAVRDRFGAAGRKWEAQVTERLTHEHDDGVRDARGLDSEATLRLLTDPSVRLVHQAAVRADRFTGRADHLVRDDDGRWIVAETKLARSAHAHALTQVAAYAEALLEAEVDVAPFVRLHLGDGSVVDTALEDVAQDLAIVRSRVLEVLETHLREGVPVAWGDPRWRACLRCDACRAELAASGDVGLVAGVSSYRRRLLLQAGVPTASALAQRTDPVEGVEPEDLAVMSAQARLQLVEPTPQAPLAFEVHTPAVLPEPSPGDVFFDFEGDPMWRDDFDDDPGLEYLFGCLTTDEGERFTPFWAHDRAAERRALVDFVDWVAQRRRRWPGMHVYHYARYEQSALTRLASRHDVYRDEVAALIADEVLVDLYAVVRSSVRVGSPSYSIKRLEPLYMGADLRDPDGVTGGGESIVEYQRYREAVTRGDAAGAAERLTDLREYNEYDCLSTLRLRDWLLDHAA</sequence>
<dbReference type="InterPro" id="IPR019993">
    <property type="entry name" value="RecB_nuclease_TM0106_put"/>
</dbReference>
<evidence type="ECO:0000313" key="3">
    <source>
        <dbReference type="Proteomes" id="UP000554054"/>
    </source>
</evidence>
<organism evidence="2 3">
    <name type="scientific">Janibacter cremeus</name>
    <dbReference type="NCBI Taxonomy" id="1285192"/>
    <lineage>
        <taxon>Bacteria</taxon>
        <taxon>Bacillati</taxon>
        <taxon>Actinomycetota</taxon>
        <taxon>Actinomycetes</taxon>
        <taxon>Micrococcales</taxon>
        <taxon>Intrasporangiaceae</taxon>
        <taxon>Janibacter</taxon>
    </lineage>
</organism>
<dbReference type="EMBL" id="JACCAE010000001">
    <property type="protein sequence ID" value="NYF97784.1"/>
    <property type="molecule type" value="Genomic_DNA"/>
</dbReference>
<name>A0A852VU32_9MICO</name>
<dbReference type="RefSeq" id="WP_185990666.1">
    <property type="nucleotide sequence ID" value="NZ_JACCAE010000001.1"/>
</dbReference>
<evidence type="ECO:0000259" key="1">
    <source>
        <dbReference type="Pfam" id="PF13482"/>
    </source>
</evidence>
<dbReference type="InterPro" id="IPR011856">
    <property type="entry name" value="tRNA_endonuc-like_dom_sf"/>
</dbReference>